<dbReference type="PANTHER" id="PTHR31214">
    <property type="entry name" value="PROTEIN FAM221A-RELATED"/>
    <property type="match status" value="1"/>
</dbReference>
<keyword evidence="4 6" id="KW-0949">S-adenosyl-L-methionine</keyword>
<evidence type="ECO:0000256" key="3">
    <source>
        <dbReference type="ARBA" id="ARBA00022679"/>
    </source>
</evidence>
<organism evidence="9 10">
    <name type="scientific">Symbiodinium pilosum</name>
    <name type="common">Dinoflagellate</name>
    <dbReference type="NCBI Taxonomy" id="2952"/>
    <lineage>
        <taxon>Eukaryota</taxon>
        <taxon>Sar</taxon>
        <taxon>Alveolata</taxon>
        <taxon>Dinophyceae</taxon>
        <taxon>Suessiales</taxon>
        <taxon>Symbiodiniaceae</taxon>
        <taxon>Symbiodinium</taxon>
    </lineage>
</organism>
<evidence type="ECO:0000313" key="10">
    <source>
        <dbReference type="Proteomes" id="UP000649617"/>
    </source>
</evidence>
<dbReference type="OrthoDB" id="8300214at2759"/>
<feature type="region of interest" description="SAM motif III" evidence="6">
    <location>
        <begin position="346"/>
        <end position="355"/>
    </location>
</feature>
<feature type="region of interest" description="SAM motif II" evidence="6">
    <location>
        <begin position="319"/>
        <end position="327"/>
    </location>
</feature>
<reference evidence="9" key="1">
    <citation type="submission" date="2021-02" db="EMBL/GenBank/DDBJ databases">
        <authorList>
            <person name="Dougan E. K."/>
            <person name="Rhodes N."/>
            <person name="Thang M."/>
            <person name="Chan C."/>
        </authorList>
    </citation>
    <scope>NUCLEOTIDE SEQUENCE</scope>
</reference>
<feature type="region of interest" description="Disordered" evidence="7">
    <location>
        <begin position="1"/>
        <end position="21"/>
    </location>
</feature>
<sequence length="477" mass="53712">MPVRPLKDKDKYYPGSPFGDKPPEEMMALAGPGTVTAIQGLSGPIVEREVQAGHAMYLPQDAMKHVDAYFEYRQLVGDSDGGMLLNEREYEELREKASDPSRRLWVFWVESESGLECKAVGPASSCFCGHRYREHTWADYPETGKLKCKMAGCPCQAYSYVPVKGSGDLRCSTCRQSYLDHDKKTKKCNRGKGSFTSSYSCSCNSSYDRHHTAVQTQQERELSGKATATPWMQSAASSGLPTAHMGGISGFTALADGIDRALAGLEPGILAKRFPDAEVLGITLSPQQAERAGNLAKEQGLTNVRFQVMDALNMEFEDNSFDMVWACESGEHMPDKKRYVEEMARVLAPKGNMVVATWCERDPVPIFTAEERKTLNFLYAEWTHPYFISLNKYKEYLEGTELLKEVDTADWTEQTLPAWRHSVWVGVWSPWYWLKVTFRKGPGAFIGFLREVYTLEKFHKSMVSGLMVYGMMRAVKK</sequence>
<keyword evidence="10" id="KW-1185">Reference proteome</keyword>
<dbReference type="Proteomes" id="UP000649617">
    <property type="component" value="Unassembled WGS sequence"/>
</dbReference>
<evidence type="ECO:0000256" key="1">
    <source>
        <dbReference type="ARBA" id="ARBA00011026"/>
    </source>
</evidence>
<evidence type="ECO:0000256" key="2">
    <source>
        <dbReference type="ARBA" id="ARBA00022603"/>
    </source>
</evidence>
<evidence type="ECO:0000256" key="5">
    <source>
        <dbReference type="ARBA" id="ARBA00039630"/>
    </source>
</evidence>
<dbReference type="CDD" id="cd02440">
    <property type="entry name" value="AdoMet_MTases"/>
    <property type="match status" value="1"/>
</dbReference>
<dbReference type="SUPFAM" id="SSF53335">
    <property type="entry name" value="S-adenosyl-L-methionine-dependent methyltransferases"/>
    <property type="match status" value="1"/>
</dbReference>
<dbReference type="GO" id="GO:0008757">
    <property type="term" value="F:S-adenosylmethionine-dependent methyltransferase activity"/>
    <property type="evidence" value="ECO:0007669"/>
    <property type="project" value="InterPro"/>
</dbReference>
<feature type="compositionally biased region" description="Basic and acidic residues" evidence="7">
    <location>
        <begin position="1"/>
        <end position="12"/>
    </location>
</feature>
<evidence type="ECO:0000256" key="4">
    <source>
        <dbReference type="ARBA" id="ARBA00022691"/>
    </source>
</evidence>
<protein>
    <recommendedName>
        <fullName evidence="5">Protein FAM221A</fullName>
    </recommendedName>
</protein>
<dbReference type="InterPro" id="IPR013216">
    <property type="entry name" value="Methyltransf_11"/>
</dbReference>
<feature type="domain" description="Methyltransferase type 11" evidence="8">
    <location>
        <begin position="266"/>
        <end position="354"/>
    </location>
</feature>
<dbReference type="Gene3D" id="3.40.50.150">
    <property type="entry name" value="Vaccinia Virus protein VP39"/>
    <property type="match status" value="1"/>
</dbReference>
<comment type="caution">
    <text evidence="6">Lacks conserved residue(s) required for the propagation of feature annotation.</text>
</comment>
<comment type="similarity">
    <text evidence="1">Belongs to the FAM221 family.</text>
</comment>
<dbReference type="AlphaFoldDB" id="A0A812XHG9"/>
<name>A0A812XHG9_SYMPI</name>
<comment type="similarity">
    <text evidence="6">Belongs to the class I-like SAM-binding methyltransferase superfamily. gTMT family.</text>
</comment>
<gene>
    <name evidence="9" type="ORF">SPIL2461_LOCUS20683</name>
</gene>
<evidence type="ECO:0000256" key="7">
    <source>
        <dbReference type="SAM" id="MobiDB-lite"/>
    </source>
</evidence>
<dbReference type="InterPro" id="IPR025774">
    <property type="entry name" value="PiNMT-like"/>
</dbReference>
<dbReference type="GO" id="GO:0032259">
    <property type="term" value="P:methylation"/>
    <property type="evidence" value="ECO:0007669"/>
    <property type="project" value="UniProtKB-UniRule"/>
</dbReference>
<keyword evidence="2 6" id="KW-0489">Methyltransferase</keyword>
<dbReference type="InterPro" id="IPR026755">
    <property type="entry name" value="Fam221a/b"/>
</dbReference>
<proteinExistence type="inferred from homology"/>
<evidence type="ECO:0000256" key="6">
    <source>
        <dbReference type="PROSITE-ProRule" id="PRU00914"/>
    </source>
</evidence>
<accession>A0A812XHG9</accession>
<dbReference type="InterPro" id="IPR029063">
    <property type="entry name" value="SAM-dependent_MTases_sf"/>
</dbReference>
<dbReference type="Pfam" id="PF14753">
    <property type="entry name" value="FAM221"/>
    <property type="match status" value="1"/>
</dbReference>
<dbReference type="PANTHER" id="PTHR31214:SF2">
    <property type="entry name" value="PROTEIN FAM221A"/>
    <property type="match status" value="1"/>
</dbReference>
<evidence type="ECO:0000313" key="9">
    <source>
        <dbReference type="EMBL" id="CAE7724028.1"/>
    </source>
</evidence>
<dbReference type="PROSITE" id="PS51581">
    <property type="entry name" value="SAM_GTMT"/>
    <property type="match status" value="1"/>
</dbReference>
<dbReference type="Pfam" id="PF08241">
    <property type="entry name" value="Methyltransf_11"/>
    <property type="match status" value="1"/>
</dbReference>
<dbReference type="EMBL" id="CAJNIZ010045563">
    <property type="protein sequence ID" value="CAE7724028.1"/>
    <property type="molecule type" value="Genomic_DNA"/>
</dbReference>
<keyword evidence="3 6" id="KW-0808">Transferase</keyword>
<comment type="caution">
    <text evidence="9">The sequence shown here is derived from an EMBL/GenBank/DDBJ whole genome shotgun (WGS) entry which is preliminary data.</text>
</comment>
<evidence type="ECO:0000259" key="8">
    <source>
        <dbReference type="Pfam" id="PF08241"/>
    </source>
</evidence>